<evidence type="ECO:0000259" key="6">
    <source>
        <dbReference type="SMART" id="SM00355"/>
    </source>
</evidence>
<dbReference type="OrthoDB" id="6105938at2759"/>
<evidence type="ECO:0000313" key="7">
    <source>
        <dbReference type="EMBL" id="KAF1846408.1"/>
    </source>
</evidence>
<keyword evidence="3" id="KW-0863">Zinc-finger</keyword>
<reference evidence="7" key="1">
    <citation type="submission" date="2020-01" db="EMBL/GenBank/DDBJ databases">
        <authorList>
            <consortium name="DOE Joint Genome Institute"/>
            <person name="Haridas S."/>
            <person name="Albert R."/>
            <person name="Binder M."/>
            <person name="Bloem J."/>
            <person name="Labutti K."/>
            <person name="Salamov A."/>
            <person name="Andreopoulos B."/>
            <person name="Baker S.E."/>
            <person name="Barry K."/>
            <person name="Bills G."/>
            <person name="Bluhm B.H."/>
            <person name="Cannon C."/>
            <person name="Castanera R."/>
            <person name="Culley D.E."/>
            <person name="Daum C."/>
            <person name="Ezra D."/>
            <person name="Gonzalez J.B."/>
            <person name="Henrissat B."/>
            <person name="Kuo A."/>
            <person name="Liang C."/>
            <person name="Lipzen A."/>
            <person name="Lutzoni F."/>
            <person name="Magnuson J."/>
            <person name="Mondo S."/>
            <person name="Nolan M."/>
            <person name="Ohm R."/>
            <person name="Pangilinan J."/>
            <person name="Park H.-J."/>
            <person name="Ramirez L."/>
            <person name="Alfaro M."/>
            <person name="Sun H."/>
            <person name="Tritt A."/>
            <person name="Yoshinaga Y."/>
            <person name="Zwiers L.-H."/>
            <person name="Turgeon B.G."/>
            <person name="Goodwin S.B."/>
            <person name="Spatafora J.W."/>
            <person name="Crous P.W."/>
            <person name="Grigoriev I.V."/>
        </authorList>
    </citation>
    <scope>NUCLEOTIDE SEQUENCE</scope>
    <source>
        <strain evidence="7">CBS 394.84</strain>
    </source>
</reference>
<dbReference type="InterPro" id="IPR013087">
    <property type="entry name" value="Znf_C2H2_type"/>
</dbReference>
<feature type="domain" description="C2H2-type" evidence="6">
    <location>
        <begin position="241"/>
        <end position="266"/>
    </location>
</feature>
<name>A0A9P4GHS8_9PLEO</name>
<proteinExistence type="predicted"/>
<gene>
    <name evidence="7" type="ORF">K460DRAFT_283469</name>
</gene>
<evidence type="ECO:0000256" key="2">
    <source>
        <dbReference type="ARBA" id="ARBA00022737"/>
    </source>
</evidence>
<keyword evidence="2" id="KW-0677">Repeat</keyword>
<sequence>MDAKRNNRYALFAEEDENASPKSSPALDIPPNPFLNQVADSSNPWQEVTKRGAPPAQLVHQCDKTLHTKDQTKAALDRAADRKDRTRTFSSATTKSSDTAYDSRSNWCGVCSQKFTSKSALINHMKHTPDHQHYCNLCKRVFKDRNGIKNHVENSLAHEIFCNLCLSAFKDLWGLRNHFENNCHLGHEFACLTCLLAFESQAQLERHLQKAKEHTWCGTCCGYFRNQEERDAHWKKTTKHKHCLQPGCDFDGPDAAALDRHLKRDHFQCEGCKLVLPSQTKLAQHSETCYFALFCSQCGKECAGKGQLALHLEHCYFCNECGYHTQKEKDYQNHMTKHAAGDIPCWGCDAPMRTYSSLIGHLESGTCTGISKPLLCLGNWWYSTLYMDLDIHVQIRTGRINLDELQQWMDGGLLHPFVCRGDDCVKRFGNFSSLVLHCESQACSWDLTSLNLPGLEREMKQSCPRMDSPMG</sequence>
<dbReference type="AlphaFoldDB" id="A0A9P4GHS8"/>
<dbReference type="Pfam" id="PF12874">
    <property type="entry name" value="zf-met"/>
    <property type="match status" value="2"/>
</dbReference>
<evidence type="ECO:0000256" key="5">
    <source>
        <dbReference type="SAM" id="MobiDB-lite"/>
    </source>
</evidence>
<dbReference type="PANTHER" id="PTHR24379">
    <property type="entry name" value="KRAB AND ZINC FINGER DOMAIN-CONTAINING"/>
    <property type="match status" value="1"/>
</dbReference>
<accession>A0A9P4GHS8</accession>
<feature type="compositionally biased region" description="Polar residues" evidence="5">
    <location>
        <begin position="89"/>
        <end position="99"/>
    </location>
</feature>
<organism evidence="7 8">
    <name type="scientific">Cucurbitaria berberidis CBS 394.84</name>
    <dbReference type="NCBI Taxonomy" id="1168544"/>
    <lineage>
        <taxon>Eukaryota</taxon>
        <taxon>Fungi</taxon>
        <taxon>Dikarya</taxon>
        <taxon>Ascomycota</taxon>
        <taxon>Pezizomycotina</taxon>
        <taxon>Dothideomycetes</taxon>
        <taxon>Pleosporomycetidae</taxon>
        <taxon>Pleosporales</taxon>
        <taxon>Pleosporineae</taxon>
        <taxon>Cucurbitariaceae</taxon>
        <taxon>Cucurbitaria</taxon>
    </lineage>
</organism>
<feature type="domain" description="C2H2-type" evidence="6">
    <location>
        <begin position="106"/>
        <end position="131"/>
    </location>
</feature>
<keyword evidence="4" id="KW-0862">Zinc</keyword>
<feature type="domain" description="C2H2-type" evidence="6">
    <location>
        <begin position="133"/>
        <end position="158"/>
    </location>
</feature>
<feature type="domain" description="C2H2-type" evidence="6">
    <location>
        <begin position="417"/>
        <end position="439"/>
    </location>
</feature>
<evidence type="ECO:0000256" key="3">
    <source>
        <dbReference type="ARBA" id="ARBA00022771"/>
    </source>
</evidence>
<keyword evidence="8" id="KW-1185">Reference proteome</keyword>
<dbReference type="Gene3D" id="3.30.160.60">
    <property type="entry name" value="Classic Zinc Finger"/>
    <property type="match status" value="2"/>
</dbReference>
<dbReference type="GeneID" id="63845913"/>
<comment type="caution">
    <text evidence="7">The sequence shown here is derived from an EMBL/GenBank/DDBJ whole genome shotgun (WGS) entry which is preliminary data.</text>
</comment>
<feature type="compositionally biased region" description="Basic and acidic residues" evidence="5">
    <location>
        <begin position="78"/>
        <end position="87"/>
    </location>
</feature>
<feature type="region of interest" description="Disordered" evidence="5">
    <location>
        <begin position="78"/>
        <end position="99"/>
    </location>
</feature>
<dbReference type="PANTHER" id="PTHR24379:SF121">
    <property type="entry name" value="C2H2-TYPE DOMAIN-CONTAINING PROTEIN"/>
    <property type="match status" value="1"/>
</dbReference>
<dbReference type="Proteomes" id="UP000800039">
    <property type="component" value="Unassembled WGS sequence"/>
</dbReference>
<dbReference type="InterPro" id="IPR036236">
    <property type="entry name" value="Znf_C2H2_sf"/>
</dbReference>
<feature type="domain" description="C2H2-type" evidence="6">
    <location>
        <begin position="267"/>
        <end position="287"/>
    </location>
</feature>
<feature type="domain" description="C2H2-type" evidence="6">
    <location>
        <begin position="316"/>
        <end position="338"/>
    </location>
</feature>
<feature type="domain" description="C2H2-type" evidence="6">
    <location>
        <begin position="160"/>
        <end position="184"/>
    </location>
</feature>
<dbReference type="RefSeq" id="XP_040788971.1">
    <property type="nucleotide sequence ID" value="XM_040928660.1"/>
</dbReference>
<evidence type="ECO:0000256" key="1">
    <source>
        <dbReference type="ARBA" id="ARBA00022723"/>
    </source>
</evidence>
<dbReference type="GO" id="GO:0008270">
    <property type="term" value="F:zinc ion binding"/>
    <property type="evidence" value="ECO:0007669"/>
    <property type="project" value="UniProtKB-KW"/>
</dbReference>
<dbReference type="EMBL" id="ML976616">
    <property type="protein sequence ID" value="KAF1846408.1"/>
    <property type="molecule type" value="Genomic_DNA"/>
</dbReference>
<protein>
    <recommendedName>
        <fullName evidence="6">C2H2-type domain-containing protein</fullName>
    </recommendedName>
</protein>
<feature type="domain" description="C2H2-type" evidence="6">
    <location>
        <begin position="189"/>
        <end position="214"/>
    </location>
</feature>
<keyword evidence="1" id="KW-0479">Metal-binding</keyword>
<evidence type="ECO:0000256" key="4">
    <source>
        <dbReference type="ARBA" id="ARBA00022833"/>
    </source>
</evidence>
<feature type="domain" description="C2H2-type" evidence="6">
    <location>
        <begin position="293"/>
        <end position="314"/>
    </location>
</feature>
<evidence type="ECO:0000313" key="8">
    <source>
        <dbReference type="Proteomes" id="UP000800039"/>
    </source>
</evidence>
<dbReference type="SUPFAM" id="SSF57667">
    <property type="entry name" value="beta-beta-alpha zinc fingers"/>
    <property type="match status" value="1"/>
</dbReference>
<dbReference type="SMART" id="SM00355">
    <property type="entry name" value="ZnF_C2H2"/>
    <property type="match status" value="9"/>
</dbReference>